<feature type="non-terminal residue" evidence="6">
    <location>
        <position position="315"/>
    </location>
</feature>
<keyword evidence="1 3" id="KW-0238">DNA-binding</keyword>
<name>A0A3P7PGK8_DIBLA</name>
<dbReference type="GO" id="GO:0000978">
    <property type="term" value="F:RNA polymerase II cis-regulatory region sequence-specific DNA binding"/>
    <property type="evidence" value="ECO:0007669"/>
    <property type="project" value="TreeGrafter"/>
</dbReference>
<organism evidence="6 7">
    <name type="scientific">Dibothriocephalus latus</name>
    <name type="common">Fish tapeworm</name>
    <name type="synonym">Diphyllobothrium latum</name>
    <dbReference type="NCBI Taxonomy" id="60516"/>
    <lineage>
        <taxon>Eukaryota</taxon>
        <taxon>Metazoa</taxon>
        <taxon>Spiralia</taxon>
        <taxon>Lophotrochozoa</taxon>
        <taxon>Platyhelminthes</taxon>
        <taxon>Cestoda</taxon>
        <taxon>Eucestoda</taxon>
        <taxon>Diphyllobothriidea</taxon>
        <taxon>Diphyllobothriidae</taxon>
        <taxon>Dibothriocephalus</taxon>
    </lineage>
</organism>
<dbReference type="InterPro" id="IPR001766">
    <property type="entry name" value="Fork_head_dom"/>
</dbReference>
<dbReference type="Gene3D" id="1.10.10.10">
    <property type="entry name" value="Winged helix-like DNA-binding domain superfamily/Winged helix DNA-binding domain"/>
    <property type="match status" value="1"/>
</dbReference>
<reference evidence="6 7" key="1">
    <citation type="submission" date="2018-11" db="EMBL/GenBank/DDBJ databases">
        <authorList>
            <consortium name="Pathogen Informatics"/>
        </authorList>
    </citation>
    <scope>NUCLEOTIDE SEQUENCE [LARGE SCALE GENOMIC DNA]</scope>
</reference>
<dbReference type="PROSITE" id="PS00658">
    <property type="entry name" value="FORK_HEAD_2"/>
    <property type="match status" value="1"/>
</dbReference>
<dbReference type="InterPro" id="IPR036388">
    <property type="entry name" value="WH-like_DNA-bd_sf"/>
</dbReference>
<dbReference type="PANTHER" id="PTHR11829">
    <property type="entry name" value="FORKHEAD BOX PROTEIN"/>
    <property type="match status" value="1"/>
</dbReference>
<evidence type="ECO:0000256" key="2">
    <source>
        <dbReference type="ARBA" id="ARBA00023242"/>
    </source>
</evidence>
<dbReference type="SUPFAM" id="SSF46785">
    <property type="entry name" value="Winged helix' DNA-binding domain"/>
    <property type="match status" value="1"/>
</dbReference>
<evidence type="ECO:0000313" key="7">
    <source>
        <dbReference type="Proteomes" id="UP000281553"/>
    </source>
</evidence>
<feature type="domain" description="Fork-head" evidence="5">
    <location>
        <begin position="16"/>
        <end position="78"/>
    </location>
</feature>
<evidence type="ECO:0000256" key="1">
    <source>
        <dbReference type="ARBA" id="ARBA00023125"/>
    </source>
</evidence>
<accession>A0A3P7PGK8</accession>
<dbReference type="Pfam" id="PF00250">
    <property type="entry name" value="Forkhead"/>
    <property type="match status" value="1"/>
</dbReference>
<dbReference type="GO" id="GO:0000981">
    <property type="term" value="F:DNA-binding transcription factor activity, RNA polymerase II-specific"/>
    <property type="evidence" value="ECO:0007669"/>
    <property type="project" value="TreeGrafter"/>
</dbReference>
<feature type="DNA-binding region" description="Fork-head" evidence="3">
    <location>
        <begin position="16"/>
        <end position="78"/>
    </location>
</feature>
<protein>
    <recommendedName>
        <fullName evidence="5">Fork-head domain-containing protein</fullName>
    </recommendedName>
</protein>
<evidence type="ECO:0000256" key="4">
    <source>
        <dbReference type="SAM" id="MobiDB-lite"/>
    </source>
</evidence>
<comment type="subcellular location">
    <subcellularLocation>
        <location evidence="3">Nucleus</location>
    </subcellularLocation>
</comment>
<dbReference type="PANTHER" id="PTHR11829:SF388">
    <property type="entry name" value="FORK HEAD DOMAIN-CONTAINING PROTEIN L1-RELATED"/>
    <property type="match status" value="1"/>
</dbReference>
<gene>
    <name evidence="6" type="ORF">DILT_LOCUS13360</name>
</gene>
<dbReference type="GO" id="GO:0030154">
    <property type="term" value="P:cell differentiation"/>
    <property type="evidence" value="ECO:0007669"/>
    <property type="project" value="TreeGrafter"/>
</dbReference>
<dbReference type="Proteomes" id="UP000281553">
    <property type="component" value="Unassembled WGS sequence"/>
</dbReference>
<feature type="region of interest" description="Disordered" evidence="4">
    <location>
        <begin position="80"/>
        <end position="128"/>
    </location>
</feature>
<evidence type="ECO:0000313" key="6">
    <source>
        <dbReference type="EMBL" id="VDN19162.1"/>
    </source>
</evidence>
<dbReference type="OrthoDB" id="5402974at2759"/>
<evidence type="ECO:0000256" key="3">
    <source>
        <dbReference type="PROSITE-ProRule" id="PRU00089"/>
    </source>
</evidence>
<dbReference type="PROSITE" id="PS50039">
    <property type="entry name" value="FORK_HEAD_3"/>
    <property type="match status" value="1"/>
</dbReference>
<evidence type="ECO:0000259" key="5">
    <source>
        <dbReference type="PROSITE" id="PS50039"/>
    </source>
</evidence>
<dbReference type="GO" id="GO:0005634">
    <property type="term" value="C:nucleus"/>
    <property type="evidence" value="ECO:0007669"/>
    <property type="project" value="UniProtKB-SubCell"/>
</dbReference>
<dbReference type="InterPro" id="IPR050211">
    <property type="entry name" value="FOX_domain-containing"/>
</dbReference>
<dbReference type="InterPro" id="IPR036390">
    <property type="entry name" value="WH_DNA-bd_sf"/>
</dbReference>
<sequence length="315" mass="35535">MYAKDDRKFNSFCDEDCFPYYRENKQGWQNSIRHNLSLNDCFVKIPRDEKRPGKGAFWTLHPAAHDMFENGSFLRRKRRFKSSSPNAHAGRKRTVRQAGLEAADKPPASANEFGGGGEGESRQADLSTAGTTSLYDSLQLQQISLTQSHQSDMLNCERLCPDWTEDHRYRQSTRSGNEEGEVQNVNLQDTAQDRPPEEDNYSPVHFTVQKEAYYEHGVSEYRETPRQTGLPWDNYEIAHSYPPPPPLPPPLMPAPYLPLPPPPEPPAWMGTTNVFPPPYTALIPHGLYHLDYTCMPTSGQQASGDAQSPAPVTAE</sequence>
<dbReference type="GO" id="GO:0009653">
    <property type="term" value="P:anatomical structure morphogenesis"/>
    <property type="evidence" value="ECO:0007669"/>
    <property type="project" value="TreeGrafter"/>
</dbReference>
<keyword evidence="2 3" id="KW-0539">Nucleus</keyword>
<dbReference type="SMART" id="SM00339">
    <property type="entry name" value="FH"/>
    <property type="match status" value="1"/>
</dbReference>
<dbReference type="InterPro" id="IPR030456">
    <property type="entry name" value="TF_fork_head_CS_2"/>
</dbReference>
<dbReference type="EMBL" id="UYRU01069945">
    <property type="protein sequence ID" value="VDN19162.1"/>
    <property type="molecule type" value="Genomic_DNA"/>
</dbReference>
<dbReference type="AlphaFoldDB" id="A0A3P7PGK8"/>
<proteinExistence type="predicted"/>
<keyword evidence="7" id="KW-1185">Reference proteome</keyword>